<dbReference type="RefSeq" id="WP_138253893.1">
    <property type="nucleotide sequence ID" value="NZ_VAVZ01000038.1"/>
</dbReference>
<keyword evidence="3" id="KW-1185">Reference proteome</keyword>
<sequence>MDGGISLLITGLALAPAVLMLHMMAAQVKSGKLTRNYVWGLRTRKLQSSDEAWDIGHRAAQPHLYALAYWTYGAMAACVLGALVVRSEEAAGVFIMVVIGGFTAAVLIHAWRAVVVAHRAVDQRLELAEQLVGSNRAGS</sequence>
<dbReference type="EMBL" id="VAVZ01000038">
    <property type="protein sequence ID" value="TLP94078.1"/>
    <property type="molecule type" value="Genomic_DNA"/>
</dbReference>
<dbReference type="InterPro" id="IPR025962">
    <property type="entry name" value="SdpI/YhfL"/>
</dbReference>
<dbReference type="Pfam" id="PF13630">
    <property type="entry name" value="SdpI"/>
    <property type="match status" value="1"/>
</dbReference>
<proteinExistence type="predicted"/>
<feature type="transmembrane region" description="Helical" evidence="1">
    <location>
        <begin position="6"/>
        <end position="25"/>
    </location>
</feature>
<dbReference type="AlphaFoldDB" id="A0A5R9BAP9"/>
<dbReference type="OrthoDB" id="4422940at2"/>
<comment type="caution">
    <text evidence="2">The sequence shown here is derived from an EMBL/GenBank/DDBJ whole genome shotgun (WGS) entry which is preliminary data.</text>
</comment>
<accession>A0A5R9BAP9</accession>
<feature type="transmembrane region" description="Helical" evidence="1">
    <location>
        <begin position="91"/>
        <end position="111"/>
    </location>
</feature>
<protein>
    <submittedName>
        <fullName evidence="2">SdpI family protein</fullName>
    </submittedName>
</protein>
<gene>
    <name evidence="2" type="ORF">FEF26_12595</name>
</gene>
<organism evidence="2 3">
    <name type="scientific">Nesterenkonia salmonea</name>
    <dbReference type="NCBI Taxonomy" id="1804987"/>
    <lineage>
        <taxon>Bacteria</taxon>
        <taxon>Bacillati</taxon>
        <taxon>Actinomycetota</taxon>
        <taxon>Actinomycetes</taxon>
        <taxon>Micrococcales</taxon>
        <taxon>Micrococcaceae</taxon>
        <taxon>Nesterenkonia</taxon>
    </lineage>
</organism>
<feature type="transmembrane region" description="Helical" evidence="1">
    <location>
        <begin position="64"/>
        <end position="85"/>
    </location>
</feature>
<keyword evidence="1" id="KW-0472">Membrane</keyword>
<dbReference type="Proteomes" id="UP000310458">
    <property type="component" value="Unassembled WGS sequence"/>
</dbReference>
<evidence type="ECO:0000256" key="1">
    <source>
        <dbReference type="SAM" id="Phobius"/>
    </source>
</evidence>
<keyword evidence="1" id="KW-0812">Transmembrane</keyword>
<evidence type="ECO:0000313" key="2">
    <source>
        <dbReference type="EMBL" id="TLP94078.1"/>
    </source>
</evidence>
<keyword evidence="1" id="KW-1133">Transmembrane helix</keyword>
<reference evidence="2 3" key="1">
    <citation type="submission" date="2019-05" db="EMBL/GenBank/DDBJ databases">
        <title>Nesterenkonia sp. GY074 isolated from the Southern Atlantic Ocean.</title>
        <authorList>
            <person name="Zhang G."/>
        </authorList>
    </citation>
    <scope>NUCLEOTIDE SEQUENCE [LARGE SCALE GENOMIC DNA]</scope>
    <source>
        <strain evidence="2 3">GY074</strain>
    </source>
</reference>
<evidence type="ECO:0000313" key="3">
    <source>
        <dbReference type="Proteomes" id="UP000310458"/>
    </source>
</evidence>
<name>A0A5R9BAP9_9MICC</name>